<organism evidence="1 2">
    <name type="scientific">Phrynocephalus forsythii</name>
    <dbReference type="NCBI Taxonomy" id="171643"/>
    <lineage>
        <taxon>Eukaryota</taxon>
        <taxon>Metazoa</taxon>
        <taxon>Chordata</taxon>
        <taxon>Craniata</taxon>
        <taxon>Vertebrata</taxon>
        <taxon>Euteleostomi</taxon>
        <taxon>Lepidosauria</taxon>
        <taxon>Squamata</taxon>
        <taxon>Bifurcata</taxon>
        <taxon>Unidentata</taxon>
        <taxon>Episquamata</taxon>
        <taxon>Toxicofera</taxon>
        <taxon>Iguania</taxon>
        <taxon>Acrodonta</taxon>
        <taxon>Agamidae</taxon>
        <taxon>Agaminae</taxon>
        <taxon>Phrynocephalus</taxon>
    </lineage>
</organism>
<dbReference type="GO" id="GO:0005759">
    <property type="term" value="C:mitochondrial matrix"/>
    <property type="evidence" value="ECO:0007669"/>
    <property type="project" value="TreeGrafter"/>
</dbReference>
<dbReference type="GO" id="GO:0006099">
    <property type="term" value="P:tricarboxylic acid cycle"/>
    <property type="evidence" value="ECO:0007669"/>
    <property type="project" value="TreeGrafter"/>
</dbReference>
<dbReference type="SUPFAM" id="SSF48256">
    <property type="entry name" value="Citrate synthase"/>
    <property type="match status" value="1"/>
</dbReference>
<dbReference type="Gene3D" id="1.10.580.10">
    <property type="entry name" value="Citrate Synthase, domain 1"/>
    <property type="match status" value="1"/>
</dbReference>
<dbReference type="EMBL" id="JAPFRF010000006">
    <property type="protein sequence ID" value="KAJ7329494.1"/>
    <property type="molecule type" value="Genomic_DNA"/>
</dbReference>
<keyword evidence="2" id="KW-1185">Reference proteome</keyword>
<dbReference type="OrthoDB" id="8017587at2759"/>
<dbReference type="InterPro" id="IPR036969">
    <property type="entry name" value="Citrate_synthase_sf"/>
</dbReference>
<gene>
    <name evidence="1" type="ORF">JRQ81_015668</name>
</gene>
<evidence type="ECO:0008006" key="3">
    <source>
        <dbReference type="Google" id="ProtNLM"/>
    </source>
</evidence>
<dbReference type="AlphaFoldDB" id="A0A9Q1B2C5"/>
<dbReference type="Proteomes" id="UP001142489">
    <property type="component" value="Unassembled WGS sequence"/>
</dbReference>
<dbReference type="InterPro" id="IPR002020">
    <property type="entry name" value="Citrate_synthase"/>
</dbReference>
<protein>
    <recommendedName>
        <fullName evidence="3">Citrate synthase</fullName>
    </recommendedName>
</protein>
<dbReference type="GO" id="GO:0005975">
    <property type="term" value="P:carbohydrate metabolic process"/>
    <property type="evidence" value="ECO:0007669"/>
    <property type="project" value="TreeGrafter"/>
</dbReference>
<dbReference type="PANTHER" id="PTHR11739">
    <property type="entry name" value="CITRATE SYNTHASE"/>
    <property type="match status" value="1"/>
</dbReference>
<evidence type="ECO:0000313" key="1">
    <source>
        <dbReference type="EMBL" id="KAJ7329494.1"/>
    </source>
</evidence>
<dbReference type="PANTHER" id="PTHR11739:SF29">
    <property type="entry name" value="CITRATE SYNTHASE"/>
    <property type="match status" value="1"/>
</dbReference>
<name>A0A9Q1B2C5_9SAUR</name>
<reference evidence="1" key="1">
    <citation type="journal article" date="2023" name="DNA Res.">
        <title>Chromosome-level genome assembly of Phrynocephalus forsythii using third-generation DNA sequencing and Hi-C analysis.</title>
        <authorList>
            <person name="Qi Y."/>
            <person name="Zhao W."/>
            <person name="Zhao Y."/>
            <person name="Niu C."/>
            <person name="Cao S."/>
            <person name="Zhang Y."/>
        </authorList>
    </citation>
    <scope>NUCLEOTIDE SEQUENCE</scope>
    <source>
        <tissue evidence="1">Muscle</tissue>
    </source>
</reference>
<accession>A0A9Q1B2C5</accession>
<evidence type="ECO:0000313" key="2">
    <source>
        <dbReference type="Proteomes" id="UP001142489"/>
    </source>
</evidence>
<dbReference type="Pfam" id="PF00285">
    <property type="entry name" value="Citrate_synt"/>
    <property type="match status" value="1"/>
</dbReference>
<sequence>MTLLTASSRAAARLLGAKNSSCIFFAARHASASTNLKDVLANMIPKEQARLKSFRQQYGSTVIGQITVDMLYGGMRGMKGLIYETSVLDPDEGIRFHGHSIPECQKLLPKAPGGAEPLPEGMFWLLVAGEIPSQEQVNWVSQEWANRAALPSHVVTMLDNFPTNLHPMSQLSAAVTALKSEQYRIKDRTFGFIELPISEFCLGGLQGNFRVINLEIQKSHPCTLYTW</sequence>
<proteinExistence type="predicted"/>
<comment type="caution">
    <text evidence="1">The sequence shown here is derived from an EMBL/GenBank/DDBJ whole genome shotgun (WGS) entry which is preliminary data.</text>
</comment>
<dbReference type="GO" id="GO:0046912">
    <property type="term" value="F:acyltransferase activity, acyl groups converted into alkyl on transfer"/>
    <property type="evidence" value="ECO:0007669"/>
    <property type="project" value="InterPro"/>
</dbReference>
<dbReference type="InterPro" id="IPR016142">
    <property type="entry name" value="Citrate_synth-like_lrg_a-sub"/>
</dbReference>